<feature type="domain" description="Exostosin GT47" evidence="6">
    <location>
        <begin position="39"/>
        <end position="334"/>
    </location>
</feature>
<dbReference type="PANTHER" id="PTHR11062:SF219">
    <property type="entry name" value="XYLOGLUCAN GALACTOSYLTRANSFERASE XLT2-LIKE"/>
    <property type="match status" value="1"/>
</dbReference>
<evidence type="ECO:0000256" key="2">
    <source>
        <dbReference type="ARBA" id="ARBA00010271"/>
    </source>
</evidence>
<accession>A0A6P6SN76</accession>
<keyword evidence="7" id="KW-1185">Reference proteome</keyword>
<dbReference type="PANTHER" id="PTHR11062">
    <property type="entry name" value="EXOSTOSIN HEPARAN SULFATE GLYCOSYLTRANSFERASE -RELATED"/>
    <property type="match status" value="1"/>
</dbReference>
<dbReference type="InterPro" id="IPR004263">
    <property type="entry name" value="Exostosin"/>
</dbReference>
<name>A0A6P6SN76_COFAR</name>
<dbReference type="Pfam" id="PF03016">
    <property type="entry name" value="Exostosin_GT47"/>
    <property type="match status" value="1"/>
</dbReference>
<evidence type="ECO:0000259" key="6">
    <source>
        <dbReference type="Pfam" id="PF03016"/>
    </source>
</evidence>
<reference evidence="8" key="2">
    <citation type="submission" date="2025-08" db="UniProtKB">
        <authorList>
            <consortium name="RefSeq"/>
        </authorList>
    </citation>
    <scope>IDENTIFICATION</scope>
    <source>
        <tissue evidence="8">Leaves</tissue>
    </source>
</reference>
<comment type="similarity">
    <text evidence="2">Belongs to the glycosyltransferase 47 family.</text>
</comment>
<dbReference type="GeneID" id="113692948"/>
<dbReference type="Proteomes" id="UP001652660">
    <property type="component" value="Chromosome 6c"/>
</dbReference>
<dbReference type="GO" id="GO:0008378">
    <property type="term" value="F:galactosyltransferase activity"/>
    <property type="evidence" value="ECO:0007669"/>
    <property type="project" value="TreeGrafter"/>
</dbReference>
<keyword evidence="3" id="KW-0808">Transferase</keyword>
<evidence type="ECO:0000256" key="1">
    <source>
        <dbReference type="ARBA" id="ARBA00004323"/>
    </source>
</evidence>
<dbReference type="RefSeq" id="XP_027067349.1">
    <property type="nucleotide sequence ID" value="XM_027211548.1"/>
</dbReference>
<evidence type="ECO:0000256" key="5">
    <source>
        <dbReference type="ARBA" id="ARBA00023034"/>
    </source>
</evidence>
<sequence length="370" mass="42275">MYHPSISFKKKKKKRKLQILSLIAPPPDQHPGVVDQAQCKYGRVYVYDDLPPIFNKKLLENCIIDSRKSQCEALSDGGFGPEATTALAGIVPPELARAWYRTHMFASELIFHNRILNYKCRTMEPESAKAFYIPFYAGLAASNILFSGYTAKERDAPFYTFLEWIKNQHYWKRSNGSDHFLAVGRTSWDLKRVRDDQAWGTSFLLMPLMRKMFSFTIERSLGDPMEVTVPYPTGFHPRTVTEIKQWQEFVRGRKRTNLFTFVGGKRGYIKNDFRALLLDHCYNESDSCKAIDFAKTACLDSSSAVLEIFLSSDFCLQPRGDSHTRRSTFDCMQAAFGGRTGNLKDAFDIAVEEMLRRIVSNKPSLKGPSS</sequence>
<evidence type="ECO:0000256" key="3">
    <source>
        <dbReference type="ARBA" id="ARBA00022676"/>
    </source>
</evidence>
<dbReference type="InterPro" id="IPR040911">
    <property type="entry name" value="Exostosin_GT47"/>
</dbReference>
<dbReference type="OrthoDB" id="1924787at2759"/>
<keyword evidence="3" id="KW-0328">Glycosyltransferase</keyword>
<evidence type="ECO:0000313" key="8">
    <source>
        <dbReference type="RefSeq" id="XP_027067349.1"/>
    </source>
</evidence>
<dbReference type="GO" id="GO:0009969">
    <property type="term" value="P:xyloglucan biosynthetic process"/>
    <property type="evidence" value="ECO:0007669"/>
    <property type="project" value="TreeGrafter"/>
</dbReference>
<keyword evidence="4" id="KW-0812">Transmembrane</keyword>
<gene>
    <name evidence="8" type="primary">LOC113692948</name>
</gene>
<proteinExistence type="inferred from homology"/>
<keyword evidence="5" id="KW-0333">Golgi apparatus</keyword>
<comment type="subcellular location">
    <subcellularLocation>
        <location evidence="1">Golgi apparatus membrane</location>
        <topology evidence="1">Single-pass type II membrane protein</topology>
    </subcellularLocation>
</comment>
<evidence type="ECO:0000313" key="7">
    <source>
        <dbReference type="Proteomes" id="UP001652660"/>
    </source>
</evidence>
<dbReference type="AlphaFoldDB" id="A0A6P6SN76"/>
<organism evidence="7 8">
    <name type="scientific">Coffea arabica</name>
    <name type="common">Arabian coffee</name>
    <dbReference type="NCBI Taxonomy" id="13443"/>
    <lineage>
        <taxon>Eukaryota</taxon>
        <taxon>Viridiplantae</taxon>
        <taxon>Streptophyta</taxon>
        <taxon>Embryophyta</taxon>
        <taxon>Tracheophyta</taxon>
        <taxon>Spermatophyta</taxon>
        <taxon>Magnoliopsida</taxon>
        <taxon>eudicotyledons</taxon>
        <taxon>Gunneridae</taxon>
        <taxon>Pentapetalae</taxon>
        <taxon>asterids</taxon>
        <taxon>lamiids</taxon>
        <taxon>Gentianales</taxon>
        <taxon>Rubiaceae</taxon>
        <taxon>Ixoroideae</taxon>
        <taxon>Gardenieae complex</taxon>
        <taxon>Bertiereae - Coffeeae clade</taxon>
        <taxon>Coffeeae</taxon>
        <taxon>Coffea</taxon>
    </lineage>
</organism>
<protein>
    <submittedName>
        <fullName evidence="8">Xyloglucan galactosyltransferase XLT2-like</fullName>
    </submittedName>
</protein>
<reference evidence="7" key="1">
    <citation type="journal article" date="2025" name="Foods">
        <title>Unveiling the Microbial Signatures of Arabica Coffee Cherries: Insights into Ripeness Specific Diversity, Functional Traits, and Implications for Quality and Safety.</title>
        <authorList>
            <consortium name="RefSeq"/>
            <person name="Tenea G.N."/>
            <person name="Cifuentes V."/>
            <person name="Reyes P."/>
            <person name="Cevallos-Vallejos M."/>
        </authorList>
    </citation>
    <scope>NUCLEOTIDE SEQUENCE [LARGE SCALE GENOMIC DNA]</scope>
</reference>
<evidence type="ECO:0000256" key="4">
    <source>
        <dbReference type="ARBA" id="ARBA00022968"/>
    </source>
</evidence>
<keyword evidence="4" id="KW-0735">Signal-anchor</keyword>
<dbReference type="GO" id="GO:0000139">
    <property type="term" value="C:Golgi membrane"/>
    <property type="evidence" value="ECO:0007669"/>
    <property type="project" value="UniProtKB-SubCell"/>
</dbReference>